<organism evidence="1 2">
    <name type="scientific">Trichonephila clavata</name>
    <name type="common">Joro spider</name>
    <name type="synonym">Nephila clavata</name>
    <dbReference type="NCBI Taxonomy" id="2740835"/>
    <lineage>
        <taxon>Eukaryota</taxon>
        <taxon>Metazoa</taxon>
        <taxon>Ecdysozoa</taxon>
        <taxon>Arthropoda</taxon>
        <taxon>Chelicerata</taxon>
        <taxon>Arachnida</taxon>
        <taxon>Araneae</taxon>
        <taxon>Araneomorphae</taxon>
        <taxon>Entelegynae</taxon>
        <taxon>Araneoidea</taxon>
        <taxon>Nephilidae</taxon>
        <taxon>Trichonephila</taxon>
    </lineage>
</organism>
<evidence type="ECO:0000313" key="2">
    <source>
        <dbReference type="Proteomes" id="UP000887116"/>
    </source>
</evidence>
<dbReference type="AlphaFoldDB" id="A0A8X6KFB6"/>
<evidence type="ECO:0000313" key="1">
    <source>
        <dbReference type="EMBL" id="GFQ72066.1"/>
    </source>
</evidence>
<keyword evidence="2" id="KW-1185">Reference proteome</keyword>
<protein>
    <submittedName>
        <fullName evidence="1">Uncharacterized protein</fullName>
    </submittedName>
</protein>
<dbReference type="EMBL" id="BMAO01001276">
    <property type="protein sequence ID" value="GFQ72066.1"/>
    <property type="molecule type" value="Genomic_DNA"/>
</dbReference>
<sequence length="87" mass="10226">MHAENNLSMFKSVFRVVYQSPSRPPLVYALYFRTEMTKLLYHQSFAKTSQTHQIFMNKEKEYTGQQSVSDKSVVEVSEHFVPVYLSK</sequence>
<accession>A0A8X6KFB6</accession>
<gene>
    <name evidence="1" type="ORF">TNCT_123841</name>
</gene>
<comment type="caution">
    <text evidence="1">The sequence shown here is derived from an EMBL/GenBank/DDBJ whole genome shotgun (WGS) entry which is preliminary data.</text>
</comment>
<dbReference type="Proteomes" id="UP000887116">
    <property type="component" value="Unassembled WGS sequence"/>
</dbReference>
<proteinExistence type="predicted"/>
<reference evidence="1" key="1">
    <citation type="submission" date="2020-07" db="EMBL/GenBank/DDBJ databases">
        <title>Multicomponent nature underlies the extraordinary mechanical properties of spider dragline silk.</title>
        <authorList>
            <person name="Kono N."/>
            <person name="Nakamura H."/>
            <person name="Mori M."/>
            <person name="Yoshida Y."/>
            <person name="Ohtoshi R."/>
            <person name="Malay A.D."/>
            <person name="Moran D.A.P."/>
            <person name="Tomita M."/>
            <person name="Numata K."/>
            <person name="Arakawa K."/>
        </authorList>
    </citation>
    <scope>NUCLEOTIDE SEQUENCE</scope>
</reference>
<name>A0A8X6KFB6_TRICU</name>